<keyword evidence="3" id="KW-1185">Reference proteome</keyword>
<evidence type="ECO:0000313" key="3">
    <source>
        <dbReference type="Proteomes" id="UP001178507"/>
    </source>
</evidence>
<organism evidence="2 3">
    <name type="scientific">Effrenium voratum</name>
    <dbReference type="NCBI Taxonomy" id="2562239"/>
    <lineage>
        <taxon>Eukaryota</taxon>
        <taxon>Sar</taxon>
        <taxon>Alveolata</taxon>
        <taxon>Dinophyceae</taxon>
        <taxon>Suessiales</taxon>
        <taxon>Symbiodiniaceae</taxon>
        <taxon>Effrenium</taxon>
    </lineage>
</organism>
<name>A0AA36ICT6_9DINO</name>
<feature type="region of interest" description="Disordered" evidence="1">
    <location>
        <begin position="1"/>
        <end position="27"/>
    </location>
</feature>
<dbReference type="AlphaFoldDB" id="A0AA36ICT6"/>
<dbReference type="EMBL" id="CAUJNA010001112">
    <property type="protein sequence ID" value="CAJ1384355.1"/>
    <property type="molecule type" value="Genomic_DNA"/>
</dbReference>
<reference evidence="2" key="1">
    <citation type="submission" date="2023-08" db="EMBL/GenBank/DDBJ databases">
        <authorList>
            <person name="Chen Y."/>
            <person name="Shah S."/>
            <person name="Dougan E. K."/>
            <person name="Thang M."/>
            <person name="Chan C."/>
        </authorList>
    </citation>
    <scope>NUCLEOTIDE SEQUENCE</scope>
</reference>
<sequence length="627" mass="70384">MGDEPGPPLKKRRGGVQQRLQASALENAPSTSKLATHLLEEFALGKKPPQECQRLASLAVKDMTAAGVLLENIPVDLRKLSELGSGGRHLNNCYRDIMRMTCKIPSIPMPFSVNIPTKQGDETAGILLPHVMFASMYHHYRAAFGQYIMPGGEDALQEFWTTGKRMPQLANHPILRRANFEARCVPIALHGDEVPTVGRGKVWCKLSLLLSWFSVMAVGVPTLQAMNLIWAHAPQCAVEGPDGTVAVFMRIMKWSFSALFAGTWPRRDWRGVAYEPGSADANRAGEPLADGYFACLIGLCGDLDYCAKFLGHPRWSSHSEPCGLCRATFRGPLTWLNFSENAPWEGTQWTPETWARRPIRSTCPLFEMPGFTSIAVLPDYMHNKYLGYAQYLFGSVFWLLCFVHMAAAPLQNLRTLANFIMSFQNRHRPQHGERYPARTLRKLTMFVKKRDFPKLRGKAGQIRGLGDAMIAMWKRYGDLHTRDGIRIKLLLELSLQCDEILDSHSPADGYWALPPPNAAELVRKQRLLGQLYVQLSESYAAQEVRVFNMSAKLHYCLHSALWADKLHPHLAWCWRGEDLMGRISTLISSCVSGRTDVSATLKAAEKYGLACHYMWSAADGPRRLEGR</sequence>
<gene>
    <name evidence="2" type="ORF">EVOR1521_LOCUS11239</name>
</gene>
<protein>
    <submittedName>
        <fullName evidence="2">Uncharacterized protein</fullName>
    </submittedName>
</protein>
<evidence type="ECO:0000256" key="1">
    <source>
        <dbReference type="SAM" id="MobiDB-lite"/>
    </source>
</evidence>
<dbReference type="Proteomes" id="UP001178507">
    <property type="component" value="Unassembled WGS sequence"/>
</dbReference>
<evidence type="ECO:0000313" key="2">
    <source>
        <dbReference type="EMBL" id="CAJ1384355.1"/>
    </source>
</evidence>
<proteinExistence type="predicted"/>
<accession>A0AA36ICT6</accession>
<comment type="caution">
    <text evidence="2">The sequence shown here is derived from an EMBL/GenBank/DDBJ whole genome shotgun (WGS) entry which is preliminary data.</text>
</comment>